<proteinExistence type="predicted"/>
<evidence type="ECO:0000313" key="1">
    <source>
        <dbReference type="EMBL" id="SUO97887.1"/>
    </source>
</evidence>
<gene>
    <name evidence="1" type="ORF">NCTC13337_02670</name>
</gene>
<dbReference type="Proteomes" id="UP000254601">
    <property type="component" value="Unassembled WGS sequence"/>
</dbReference>
<evidence type="ECO:0008006" key="3">
    <source>
        <dbReference type="Google" id="ProtNLM"/>
    </source>
</evidence>
<dbReference type="EMBL" id="UHIC01000001">
    <property type="protein sequence ID" value="SUO97887.1"/>
    <property type="molecule type" value="Genomic_DNA"/>
</dbReference>
<evidence type="ECO:0000313" key="2">
    <source>
        <dbReference type="Proteomes" id="UP000254601"/>
    </source>
</evidence>
<organism evidence="1 2">
    <name type="scientific">Suttonella ornithocola</name>
    <dbReference type="NCBI Taxonomy" id="279832"/>
    <lineage>
        <taxon>Bacteria</taxon>
        <taxon>Pseudomonadati</taxon>
        <taxon>Pseudomonadota</taxon>
        <taxon>Gammaproteobacteria</taxon>
        <taxon>Cardiobacteriales</taxon>
        <taxon>Cardiobacteriaceae</taxon>
        <taxon>Suttonella</taxon>
    </lineage>
</organism>
<sequence>MIDKFSLEQSHLFRQPLEQIKQADEPGICDIAKGFLPREGGRWQDIPGDGKWLPNPDFIPKKDNVLEQTWAELLAKYKIDGIEFKEGDPDFSPVVKERVEIDNFTTDRSKNFAQADEKLAEKLGITPREVKEMRQKEGYTWHECKDCKTMELVPKEIHNNIPHTGGISEAKKSNS</sequence>
<dbReference type="Pfam" id="PF12639">
    <property type="entry name" value="Colicin-DNase"/>
    <property type="match status" value="1"/>
</dbReference>
<dbReference type="AlphaFoldDB" id="A0A380N285"/>
<dbReference type="OrthoDB" id="9816400at2"/>
<accession>A0A380N285</accession>
<dbReference type="RefSeq" id="WP_072576646.1">
    <property type="nucleotide sequence ID" value="NZ_LWHB01000088.1"/>
</dbReference>
<reference evidence="1 2" key="1">
    <citation type="submission" date="2018-06" db="EMBL/GenBank/DDBJ databases">
        <authorList>
            <consortium name="Pathogen Informatics"/>
            <person name="Doyle S."/>
        </authorList>
    </citation>
    <scope>NUCLEOTIDE SEQUENCE [LARGE SCALE GENOMIC DNA]</scope>
    <source>
        <strain evidence="1 2">NCTC13337</strain>
    </source>
</reference>
<protein>
    <recommendedName>
        <fullName evidence="3">HNH endonuclease</fullName>
    </recommendedName>
</protein>
<keyword evidence="2" id="KW-1185">Reference proteome</keyword>
<name>A0A380N285_9GAMM</name>